<dbReference type="InterPro" id="IPR038050">
    <property type="entry name" value="Neuro_actylchol_rec"/>
</dbReference>
<protein>
    <submittedName>
        <fullName evidence="16">Glutamate-gated chloride channel alpha-like</fullName>
    </submittedName>
</protein>
<dbReference type="Gene3D" id="2.70.170.10">
    <property type="entry name" value="Neurotransmitter-gated ion-channel ligand-binding domain"/>
    <property type="match status" value="1"/>
</dbReference>
<comment type="subcellular location">
    <subcellularLocation>
        <location evidence="2">Cell membrane</location>
    </subcellularLocation>
    <subcellularLocation>
        <location evidence="1">Membrane</location>
        <topology evidence="1">Multi-pass membrane protein</topology>
    </subcellularLocation>
</comment>
<dbReference type="Pfam" id="PF02931">
    <property type="entry name" value="Neur_chan_LBD"/>
    <property type="match status" value="1"/>
</dbReference>
<keyword evidence="4" id="KW-1003">Cell membrane</keyword>
<dbReference type="Pfam" id="PF02932">
    <property type="entry name" value="Neur_chan_memb"/>
    <property type="match status" value="1"/>
</dbReference>
<feature type="chain" id="PRO_5034956225" evidence="12">
    <location>
        <begin position="22"/>
        <end position="376"/>
    </location>
</feature>
<evidence type="ECO:0000313" key="16">
    <source>
        <dbReference type="RefSeq" id="XP_022327756.1"/>
    </source>
</evidence>
<dbReference type="SUPFAM" id="SSF63712">
    <property type="entry name" value="Nicotinic receptor ligand binding domain-like"/>
    <property type="match status" value="1"/>
</dbReference>
<dbReference type="PRINTS" id="PR00253">
    <property type="entry name" value="GABAARECEPTR"/>
</dbReference>
<feature type="domain" description="Neurotransmitter-gated ion-channel ligand-binding" evidence="13">
    <location>
        <begin position="36"/>
        <end position="202"/>
    </location>
</feature>
<sequence length="376" mass="42700">MSISLNLGQVIFVSVFGIFAALPSWEELETNLTKNNLDLPPWIHTGKITEVKTQILLAHVESTTLTQLGTSFHLIQQWEDVRLQYDVNSIRFAGKYVLMDLDKYITIWTPDSYISNALTAMQHSVTKPNVFIRVYPNGTLVKSTRLTISTSCPLTSKGFPRGSQTCAVTIESFSYSTLEMRMTWEQQNPFRFKDDFSTSGLSVSTLKEINCQAGKKEFPCLKFEISIVRDFSQFILRIYIPSIFLVILGWMSMWIDKGQVGARTSLGVLCVLSIVTQLVGVVSAGNGLEGLLAIDVWIAVCMLFTIMSLVVFAIVHNMKRRKDKTKDKYKADLEGEITQPCYEIQYGKLQNIFRVIYPLLFITFNIAYWSYFLSVD</sequence>
<dbReference type="InterPro" id="IPR006202">
    <property type="entry name" value="Neur_chan_lig-bd"/>
</dbReference>
<evidence type="ECO:0000256" key="1">
    <source>
        <dbReference type="ARBA" id="ARBA00004141"/>
    </source>
</evidence>
<reference evidence="16" key="1">
    <citation type="submission" date="2025-08" db="UniProtKB">
        <authorList>
            <consortium name="RefSeq"/>
        </authorList>
    </citation>
    <scope>IDENTIFICATION</scope>
    <source>
        <tissue evidence="16">Whole sample</tissue>
    </source>
</reference>
<evidence type="ECO:0000256" key="9">
    <source>
        <dbReference type="ARBA" id="ARBA00023136"/>
    </source>
</evidence>
<dbReference type="AlphaFoldDB" id="A0A8B8DL96"/>
<dbReference type="GO" id="GO:0005886">
    <property type="term" value="C:plasma membrane"/>
    <property type="evidence" value="ECO:0007669"/>
    <property type="project" value="UniProtKB-SubCell"/>
</dbReference>
<evidence type="ECO:0000256" key="11">
    <source>
        <dbReference type="SAM" id="Phobius"/>
    </source>
</evidence>
<feature type="transmembrane region" description="Helical" evidence="11">
    <location>
        <begin position="234"/>
        <end position="254"/>
    </location>
</feature>
<dbReference type="InterPro" id="IPR006201">
    <property type="entry name" value="Neur_channel"/>
</dbReference>
<keyword evidence="5 11" id="KW-0812">Transmembrane</keyword>
<organism evidence="15 16">
    <name type="scientific">Crassostrea virginica</name>
    <name type="common">Eastern oyster</name>
    <dbReference type="NCBI Taxonomy" id="6565"/>
    <lineage>
        <taxon>Eukaryota</taxon>
        <taxon>Metazoa</taxon>
        <taxon>Spiralia</taxon>
        <taxon>Lophotrochozoa</taxon>
        <taxon>Mollusca</taxon>
        <taxon>Bivalvia</taxon>
        <taxon>Autobranchia</taxon>
        <taxon>Pteriomorphia</taxon>
        <taxon>Ostreida</taxon>
        <taxon>Ostreoidea</taxon>
        <taxon>Ostreidae</taxon>
        <taxon>Crassostrea</taxon>
    </lineage>
</organism>
<dbReference type="SUPFAM" id="SSF90112">
    <property type="entry name" value="Neurotransmitter-gated ion-channel transmembrane pore"/>
    <property type="match status" value="1"/>
</dbReference>
<gene>
    <name evidence="16" type="primary">LOC111127052</name>
</gene>
<dbReference type="GO" id="GO:0005230">
    <property type="term" value="F:extracellular ligand-gated monoatomic ion channel activity"/>
    <property type="evidence" value="ECO:0007669"/>
    <property type="project" value="InterPro"/>
</dbReference>
<evidence type="ECO:0000256" key="7">
    <source>
        <dbReference type="ARBA" id="ARBA00022989"/>
    </source>
</evidence>
<dbReference type="PANTHER" id="PTHR18945">
    <property type="entry name" value="NEUROTRANSMITTER GATED ION CHANNEL"/>
    <property type="match status" value="1"/>
</dbReference>
<keyword evidence="8" id="KW-0406">Ion transport</keyword>
<evidence type="ECO:0000259" key="13">
    <source>
        <dbReference type="Pfam" id="PF02931"/>
    </source>
</evidence>
<keyword evidence="3" id="KW-0813">Transport</keyword>
<evidence type="ECO:0000256" key="2">
    <source>
        <dbReference type="ARBA" id="ARBA00004236"/>
    </source>
</evidence>
<dbReference type="InterPro" id="IPR006029">
    <property type="entry name" value="Neurotrans-gated_channel_TM"/>
</dbReference>
<dbReference type="InterPro" id="IPR036734">
    <property type="entry name" value="Neur_chan_lig-bd_sf"/>
</dbReference>
<name>A0A8B8DL96_CRAVI</name>
<feature type="transmembrane region" description="Helical" evidence="11">
    <location>
        <begin position="296"/>
        <end position="315"/>
    </location>
</feature>
<keyword evidence="9 11" id="KW-0472">Membrane</keyword>
<dbReference type="RefSeq" id="XP_022327756.1">
    <property type="nucleotide sequence ID" value="XM_022472048.1"/>
</dbReference>
<evidence type="ECO:0000256" key="6">
    <source>
        <dbReference type="ARBA" id="ARBA00022729"/>
    </source>
</evidence>
<accession>A0A8B8DL96</accession>
<feature type="domain" description="Neurotransmitter-gated ion-channel transmembrane" evidence="14">
    <location>
        <begin position="238"/>
        <end position="330"/>
    </location>
</feature>
<keyword evidence="7 11" id="KW-1133">Transmembrane helix</keyword>
<dbReference type="CDD" id="cd19049">
    <property type="entry name" value="LGIC_TM_anion"/>
    <property type="match status" value="1"/>
</dbReference>
<evidence type="ECO:0000259" key="14">
    <source>
        <dbReference type="Pfam" id="PF02932"/>
    </source>
</evidence>
<evidence type="ECO:0000256" key="10">
    <source>
        <dbReference type="ARBA" id="ARBA00023303"/>
    </source>
</evidence>
<feature type="signal peptide" evidence="12">
    <location>
        <begin position="1"/>
        <end position="21"/>
    </location>
</feature>
<dbReference type="Gene3D" id="1.20.58.390">
    <property type="entry name" value="Neurotransmitter-gated ion-channel transmembrane domain"/>
    <property type="match status" value="1"/>
</dbReference>
<dbReference type="KEGG" id="cvn:111127052"/>
<feature type="transmembrane region" description="Helical" evidence="11">
    <location>
        <begin position="266"/>
        <end position="284"/>
    </location>
</feature>
<evidence type="ECO:0000256" key="5">
    <source>
        <dbReference type="ARBA" id="ARBA00022692"/>
    </source>
</evidence>
<dbReference type="InterPro" id="IPR036719">
    <property type="entry name" value="Neuro-gated_channel_TM_sf"/>
</dbReference>
<dbReference type="GeneID" id="111127052"/>
<dbReference type="Proteomes" id="UP000694844">
    <property type="component" value="Chromosome 3"/>
</dbReference>
<evidence type="ECO:0000256" key="4">
    <source>
        <dbReference type="ARBA" id="ARBA00022475"/>
    </source>
</evidence>
<evidence type="ECO:0000256" key="3">
    <source>
        <dbReference type="ARBA" id="ARBA00022448"/>
    </source>
</evidence>
<evidence type="ECO:0000256" key="8">
    <source>
        <dbReference type="ARBA" id="ARBA00023065"/>
    </source>
</evidence>
<dbReference type="OrthoDB" id="6116347at2759"/>
<keyword evidence="15" id="KW-1185">Reference proteome</keyword>
<evidence type="ECO:0000313" key="15">
    <source>
        <dbReference type="Proteomes" id="UP000694844"/>
    </source>
</evidence>
<keyword evidence="10" id="KW-0407">Ion channel</keyword>
<proteinExistence type="predicted"/>
<feature type="transmembrane region" description="Helical" evidence="11">
    <location>
        <begin position="355"/>
        <end position="373"/>
    </location>
</feature>
<dbReference type="GO" id="GO:0004888">
    <property type="term" value="F:transmembrane signaling receptor activity"/>
    <property type="evidence" value="ECO:0007669"/>
    <property type="project" value="InterPro"/>
</dbReference>
<dbReference type="CDD" id="cd18987">
    <property type="entry name" value="LGIC_ECD_anion"/>
    <property type="match status" value="1"/>
</dbReference>
<dbReference type="InterPro" id="IPR006028">
    <property type="entry name" value="GABAA/Glycine_rcpt"/>
</dbReference>
<keyword evidence="6 12" id="KW-0732">Signal</keyword>
<evidence type="ECO:0000256" key="12">
    <source>
        <dbReference type="SAM" id="SignalP"/>
    </source>
</evidence>